<evidence type="ECO:0008006" key="4">
    <source>
        <dbReference type="Google" id="ProtNLM"/>
    </source>
</evidence>
<dbReference type="EMBL" id="FUYE01000026">
    <property type="protein sequence ID" value="SKB08296.1"/>
    <property type="molecule type" value="Genomic_DNA"/>
</dbReference>
<name>A0A1T4Z2W4_9BACT</name>
<feature type="signal peptide" evidence="1">
    <location>
        <begin position="1"/>
        <end position="20"/>
    </location>
</feature>
<gene>
    <name evidence="2" type="ORF">SAMN02745166_04901</name>
</gene>
<keyword evidence="1" id="KW-0732">Signal</keyword>
<accession>A0A1T4Z2W4</accession>
<protein>
    <recommendedName>
        <fullName evidence="4">YHS domain-containing protein</fullName>
    </recommendedName>
</protein>
<feature type="chain" id="PRO_5012301292" description="YHS domain-containing protein" evidence="1">
    <location>
        <begin position="21"/>
        <end position="75"/>
    </location>
</feature>
<dbReference type="OrthoDB" id="9815497at2"/>
<dbReference type="STRING" id="48467.SAMN02745166_04901"/>
<reference evidence="3" key="1">
    <citation type="submission" date="2017-02" db="EMBL/GenBank/DDBJ databases">
        <authorList>
            <person name="Varghese N."/>
            <person name="Submissions S."/>
        </authorList>
    </citation>
    <scope>NUCLEOTIDE SEQUENCE [LARGE SCALE GENOMIC DNA]</scope>
    <source>
        <strain evidence="3">ATCC 700200</strain>
    </source>
</reference>
<evidence type="ECO:0000313" key="2">
    <source>
        <dbReference type="EMBL" id="SKB08296.1"/>
    </source>
</evidence>
<dbReference type="Proteomes" id="UP000190774">
    <property type="component" value="Unassembled WGS sequence"/>
</dbReference>
<evidence type="ECO:0000313" key="3">
    <source>
        <dbReference type="Proteomes" id="UP000190774"/>
    </source>
</evidence>
<dbReference type="AlphaFoldDB" id="A0A1T4Z2W4"/>
<organism evidence="2 3">
    <name type="scientific">Prosthecobacter debontii</name>
    <dbReference type="NCBI Taxonomy" id="48467"/>
    <lineage>
        <taxon>Bacteria</taxon>
        <taxon>Pseudomonadati</taxon>
        <taxon>Verrucomicrobiota</taxon>
        <taxon>Verrucomicrobiia</taxon>
        <taxon>Verrucomicrobiales</taxon>
        <taxon>Verrucomicrobiaceae</taxon>
        <taxon>Prosthecobacter</taxon>
    </lineage>
</organism>
<evidence type="ECO:0000256" key="1">
    <source>
        <dbReference type="SAM" id="SignalP"/>
    </source>
</evidence>
<sequence>MKALLPALLLTFASLTVVFAKGGRPINDVCPVEGKPGRPIYRIFTDEGTIIFCCADCVEAYQKNPNRYPVKKSEK</sequence>
<dbReference type="RefSeq" id="WP_078816010.1">
    <property type="nucleotide sequence ID" value="NZ_FUYE01000026.1"/>
</dbReference>
<keyword evidence="3" id="KW-1185">Reference proteome</keyword>
<proteinExistence type="predicted"/>